<comment type="caution">
    <text evidence="2">The sequence shown here is derived from an EMBL/GenBank/DDBJ whole genome shotgun (WGS) entry which is preliminary data.</text>
</comment>
<name>A0AAQ4E3E4_AMBAM</name>
<organism evidence="2 3">
    <name type="scientific">Amblyomma americanum</name>
    <name type="common">Lone star tick</name>
    <dbReference type="NCBI Taxonomy" id="6943"/>
    <lineage>
        <taxon>Eukaryota</taxon>
        <taxon>Metazoa</taxon>
        <taxon>Ecdysozoa</taxon>
        <taxon>Arthropoda</taxon>
        <taxon>Chelicerata</taxon>
        <taxon>Arachnida</taxon>
        <taxon>Acari</taxon>
        <taxon>Parasitiformes</taxon>
        <taxon>Ixodida</taxon>
        <taxon>Ixodoidea</taxon>
        <taxon>Ixodidae</taxon>
        <taxon>Amblyomminae</taxon>
        <taxon>Amblyomma</taxon>
    </lineage>
</organism>
<gene>
    <name evidence="2" type="ORF">V5799_014314</name>
</gene>
<sequence>MFVFLRACLCAIARRRRKRWVGARSGTDSRDFAAVRFLRRRQPLDVAGSLVNGTNSSRGGRDVAVCPRDSRV</sequence>
<evidence type="ECO:0000313" key="3">
    <source>
        <dbReference type="Proteomes" id="UP001321473"/>
    </source>
</evidence>
<reference evidence="2 3" key="1">
    <citation type="journal article" date="2023" name="Arcadia Sci">
        <title>De novo assembly of a long-read Amblyomma americanum tick genome.</title>
        <authorList>
            <person name="Chou S."/>
            <person name="Poskanzer K.E."/>
            <person name="Rollins M."/>
            <person name="Thuy-Boun P.S."/>
        </authorList>
    </citation>
    <scope>NUCLEOTIDE SEQUENCE [LARGE SCALE GENOMIC DNA]</scope>
    <source>
        <strain evidence="2">F_SG_1</strain>
        <tissue evidence="2">Salivary glands</tissue>
    </source>
</reference>
<keyword evidence="3" id="KW-1185">Reference proteome</keyword>
<accession>A0AAQ4E3E4</accession>
<feature type="region of interest" description="Disordered" evidence="1">
    <location>
        <begin position="49"/>
        <end position="72"/>
    </location>
</feature>
<dbReference type="EMBL" id="JARKHS020022920">
    <property type="protein sequence ID" value="KAK8769221.1"/>
    <property type="molecule type" value="Genomic_DNA"/>
</dbReference>
<evidence type="ECO:0000313" key="2">
    <source>
        <dbReference type="EMBL" id="KAK8769221.1"/>
    </source>
</evidence>
<dbReference type="AlphaFoldDB" id="A0AAQ4E3E4"/>
<dbReference type="Proteomes" id="UP001321473">
    <property type="component" value="Unassembled WGS sequence"/>
</dbReference>
<evidence type="ECO:0000256" key="1">
    <source>
        <dbReference type="SAM" id="MobiDB-lite"/>
    </source>
</evidence>
<proteinExistence type="predicted"/>
<protein>
    <submittedName>
        <fullName evidence="2">Uncharacterized protein</fullName>
    </submittedName>
</protein>